<reference evidence="2" key="1">
    <citation type="journal article" date="2023" name="G3 (Bethesda)">
        <title>Genome assembly and association tests identify interacting loci associated with vigor, precocity, and sex in interspecific pistachio rootstocks.</title>
        <authorList>
            <person name="Palmer W."/>
            <person name="Jacygrad E."/>
            <person name="Sagayaradj S."/>
            <person name="Cavanaugh K."/>
            <person name="Han R."/>
            <person name="Bertier L."/>
            <person name="Beede B."/>
            <person name="Kafkas S."/>
            <person name="Golino D."/>
            <person name="Preece J."/>
            <person name="Michelmore R."/>
        </authorList>
    </citation>
    <scope>NUCLEOTIDE SEQUENCE [LARGE SCALE GENOMIC DNA]</scope>
</reference>
<accession>A0ACC0XPJ4</accession>
<proteinExistence type="predicted"/>
<dbReference type="EMBL" id="CM047746">
    <property type="protein sequence ID" value="KAJ0021204.1"/>
    <property type="molecule type" value="Genomic_DNA"/>
</dbReference>
<name>A0ACC0XPJ4_9ROSI</name>
<sequence>MLQLGRRVREMRETRTAPVAQKYERKPSAIGGKGLKTLSSLPRGIEWIDPLGLGERLNKRKRRNSLRSPIKVKSKIDDVEDKKQRKSFTERIEQFDEGSESLSGDGVYIEIKKLGRNSRRIRSKIETAVSLDTAVSELGMAFIRLDSLANEKLGFEEDQGSEENHNQNNTNNIENNNATMVHETRLHSHASTDEEKVMTRKHSSLQVLALDHNGKIIGESIDLIEYVDSNFEGPSLFPHDPDKKKFGEELLSYADMFNRDVYTSFKGDPVKQVGATFHYLENALNKFDNGPFFLGQF</sequence>
<evidence type="ECO:0000313" key="2">
    <source>
        <dbReference type="Proteomes" id="UP001163603"/>
    </source>
</evidence>
<dbReference type="Proteomes" id="UP001163603">
    <property type="component" value="Chromosome 11"/>
</dbReference>
<protein>
    <submittedName>
        <fullName evidence="1">Uncharacterized protein</fullName>
    </submittedName>
</protein>
<keyword evidence="2" id="KW-1185">Reference proteome</keyword>
<comment type="caution">
    <text evidence="1">The sequence shown here is derived from an EMBL/GenBank/DDBJ whole genome shotgun (WGS) entry which is preliminary data.</text>
</comment>
<organism evidence="1 2">
    <name type="scientific">Pistacia integerrima</name>
    <dbReference type="NCBI Taxonomy" id="434235"/>
    <lineage>
        <taxon>Eukaryota</taxon>
        <taxon>Viridiplantae</taxon>
        <taxon>Streptophyta</taxon>
        <taxon>Embryophyta</taxon>
        <taxon>Tracheophyta</taxon>
        <taxon>Spermatophyta</taxon>
        <taxon>Magnoliopsida</taxon>
        <taxon>eudicotyledons</taxon>
        <taxon>Gunneridae</taxon>
        <taxon>Pentapetalae</taxon>
        <taxon>rosids</taxon>
        <taxon>malvids</taxon>
        <taxon>Sapindales</taxon>
        <taxon>Anacardiaceae</taxon>
        <taxon>Pistacia</taxon>
    </lineage>
</organism>
<gene>
    <name evidence="1" type="ORF">Pint_30916</name>
</gene>
<evidence type="ECO:0000313" key="1">
    <source>
        <dbReference type="EMBL" id="KAJ0021204.1"/>
    </source>
</evidence>